<accession>A0ACC2VVH7</accession>
<proteinExistence type="predicted"/>
<organism evidence="1 2">
    <name type="scientific">Naganishia cerealis</name>
    <dbReference type="NCBI Taxonomy" id="610337"/>
    <lineage>
        <taxon>Eukaryota</taxon>
        <taxon>Fungi</taxon>
        <taxon>Dikarya</taxon>
        <taxon>Basidiomycota</taxon>
        <taxon>Agaricomycotina</taxon>
        <taxon>Tremellomycetes</taxon>
        <taxon>Filobasidiales</taxon>
        <taxon>Filobasidiaceae</taxon>
        <taxon>Naganishia</taxon>
    </lineage>
</organism>
<comment type="caution">
    <text evidence="1">The sequence shown here is derived from an EMBL/GenBank/DDBJ whole genome shotgun (WGS) entry which is preliminary data.</text>
</comment>
<evidence type="ECO:0000313" key="1">
    <source>
        <dbReference type="EMBL" id="KAJ9102781.1"/>
    </source>
</evidence>
<dbReference type="EMBL" id="JASBWR010000050">
    <property type="protein sequence ID" value="KAJ9102781.1"/>
    <property type="molecule type" value="Genomic_DNA"/>
</dbReference>
<keyword evidence="2" id="KW-1185">Reference proteome</keyword>
<name>A0ACC2VVH7_9TREE</name>
<gene>
    <name evidence="1" type="ORF">QFC19_004699</name>
</gene>
<reference evidence="1" key="1">
    <citation type="submission" date="2023-04" db="EMBL/GenBank/DDBJ databases">
        <title>Draft Genome sequencing of Naganishia species isolated from polar environments using Oxford Nanopore Technology.</title>
        <authorList>
            <person name="Leo P."/>
            <person name="Venkateswaran K."/>
        </authorList>
    </citation>
    <scope>NUCLEOTIDE SEQUENCE</scope>
    <source>
        <strain evidence="1">MNA-CCFEE 5261</strain>
    </source>
</reference>
<protein>
    <submittedName>
        <fullName evidence="1">Uncharacterized protein</fullName>
    </submittedName>
</protein>
<dbReference type="Proteomes" id="UP001241377">
    <property type="component" value="Unassembled WGS sequence"/>
</dbReference>
<evidence type="ECO:0000313" key="2">
    <source>
        <dbReference type="Proteomes" id="UP001241377"/>
    </source>
</evidence>
<sequence length="445" mass="49970">MSLTEYEDPIILLARDPNLNKEQEKTAELIRIIGNFPPTERKVSKLCLALLVILQSLEKIELQLKNWAFMSLDINSEDHFDAKSGSSIHNFNSNVATRVLGLCRDMNRKLNQIAADIDYITSVLKTLSVIEYLLDSGTLLTSLTLRNIKLKDLTSEKITVAYLKALLISIGTELEEALNNGTEVDDTTATYKQFVASLMKQLNNAIESEDLASKFECLAVISDMEKMFEAWKLERAQQTSQQEDHSELERFSHSTPEPFSAADSRYDSDEESFSTSLSSYNPPVIHSITKASPELDSSLHKTTISSEMPFLMSAFSSARNFEEDVSHYAPHLADRKPKNTAAAPTKSTQTKETKRKPQPRPVLHHKTNLPDSSLYSESQILQPLTASLLYANRSLLAKLGIKPQVIEAEIPVDEKENSKNKDHQLFVPLTSENLLTHNSLEDEVE</sequence>